<gene>
    <name evidence="2" type="ORF">HaLaN_27586</name>
</gene>
<sequence length="272" mass="28046">MAGAQVSGADAVGRGYFLAVRSWACQTVAGYQLACHADVRWPTADAHASCLALGGDRETAAPLAMWRRASPGLDNDTQRGPCGGGCCCGGSHQQGPAAGHSNCTCTVVALVVPTLMVLVTSSVLPPSRNTYASSNLPAFRWQRVQQRSLYRHHASLWSGQRGGPWLKLPCNAMMMTMRMGAASMGRPGLGPQHLACGPAPAGAVLVARPGSSASQGQGVPRSGLQAGWFALSVPRQQRPQVESQGAATALVLEGEDPPDQGSASAAATCKGC</sequence>
<evidence type="ECO:0000313" key="2">
    <source>
        <dbReference type="EMBL" id="GFH29002.1"/>
    </source>
</evidence>
<dbReference type="EMBL" id="BLLF01004136">
    <property type="protein sequence ID" value="GFH29002.1"/>
    <property type="molecule type" value="Genomic_DNA"/>
</dbReference>
<name>A0A6A0A8W7_HAELA</name>
<keyword evidence="3" id="KW-1185">Reference proteome</keyword>
<feature type="region of interest" description="Disordered" evidence="1">
    <location>
        <begin position="252"/>
        <end position="272"/>
    </location>
</feature>
<dbReference type="AlphaFoldDB" id="A0A6A0A8W7"/>
<comment type="caution">
    <text evidence="2">The sequence shown here is derived from an EMBL/GenBank/DDBJ whole genome shotgun (WGS) entry which is preliminary data.</text>
</comment>
<reference evidence="2 3" key="1">
    <citation type="submission" date="2020-02" db="EMBL/GenBank/DDBJ databases">
        <title>Draft genome sequence of Haematococcus lacustris strain NIES-144.</title>
        <authorList>
            <person name="Morimoto D."/>
            <person name="Nakagawa S."/>
            <person name="Yoshida T."/>
            <person name="Sawayama S."/>
        </authorList>
    </citation>
    <scope>NUCLEOTIDE SEQUENCE [LARGE SCALE GENOMIC DNA]</scope>
    <source>
        <strain evidence="2 3">NIES-144</strain>
    </source>
</reference>
<protein>
    <submittedName>
        <fullName evidence="2">Uncharacterized protein</fullName>
    </submittedName>
</protein>
<organism evidence="2 3">
    <name type="scientific">Haematococcus lacustris</name>
    <name type="common">Green alga</name>
    <name type="synonym">Haematococcus pluvialis</name>
    <dbReference type="NCBI Taxonomy" id="44745"/>
    <lineage>
        <taxon>Eukaryota</taxon>
        <taxon>Viridiplantae</taxon>
        <taxon>Chlorophyta</taxon>
        <taxon>core chlorophytes</taxon>
        <taxon>Chlorophyceae</taxon>
        <taxon>CS clade</taxon>
        <taxon>Chlamydomonadales</taxon>
        <taxon>Haematococcaceae</taxon>
        <taxon>Haematococcus</taxon>
    </lineage>
</organism>
<dbReference type="Proteomes" id="UP000485058">
    <property type="component" value="Unassembled WGS sequence"/>
</dbReference>
<accession>A0A6A0A8W7</accession>
<proteinExistence type="predicted"/>
<evidence type="ECO:0000313" key="3">
    <source>
        <dbReference type="Proteomes" id="UP000485058"/>
    </source>
</evidence>
<evidence type="ECO:0000256" key="1">
    <source>
        <dbReference type="SAM" id="MobiDB-lite"/>
    </source>
</evidence>